<dbReference type="InterPro" id="IPR027038">
    <property type="entry name" value="RanGap"/>
</dbReference>
<feature type="region of interest" description="Disordered" evidence="1">
    <location>
        <begin position="229"/>
        <end position="266"/>
    </location>
</feature>
<dbReference type="OrthoDB" id="120976at2759"/>
<evidence type="ECO:0000313" key="3">
    <source>
        <dbReference type="Proteomes" id="UP000279259"/>
    </source>
</evidence>
<dbReference type="PANTHER" id="PTHR24113">
    <property type="entry name" value="RAN GTPASE-ACTIVATING PROTEIN 1"/>
    <property type="match status" value="1"/>
</dbReference>
<dbReference type="SUPFAM" id="SSF52047">
    <property type="entry name" value="RNI-like"/>
    <property type="match status" value="1"/>
</dbReference>
<feature type="compositionally biased region" description="Basic and acidic residues" evidence="1">
    <location>
        <begin position="256"/>
        <end position="266"/>
    </location>
</feature>
<dbReference type="Proteomes" id="UP000279259">
    <property type="component" value="Unassembled WGS sequence"/>
</dbReference>
<dbReference type="STRING" id="1890683.A0A427YKR4"/>
<dbReference type="GO" id="GO:0005096">
    <property type="term" value="F:GTPase activator activity"/>
    <property type="evidence" value="ECO:0007669"/>
    <property type="project" value="InterPro"/>
</dbReference>
<organism evidence="2 3">
    <name type="scientific">Saitozyma podzolica</name>
    <dbReference type="NCBI Taxonomy" id="1890683"/>
    <lineage>
        <taxon>Eukaryota</taxon>
        <taxon>Fungi</taxon>
        <taxon>Dikarya</taxon>
        <taxon>Basidiomycota</taxon>
        <taxon>Agaricomycotina</taxon>
        <taxon>Tremellomycetes</taxon>
        <taxon>Tremellales</taxon>
        <taxon>Trimorphomycetaceae</taxon>
        <taxon>Saitozyma</taxon>
    </lineage>
</organism>
<feature type="region of interest" description="Disordered" evidence="1">
    <location>
        <begin position="425"/>
        <end position="449"/>
    </location>
</feature>
<dbReference type="GO" id="GO:0048471">
    <property type="term" value="C:perinuclear region of cytoplasm"/>
    <property type="evidence" value="ECO:0007669"/>
    <property type="project" value="TreeGrafter"/>
</dbReference>
<evidence type="ECO:0000256" key="1">
    <source>
        <dbReference type="SAM" id="MobiDB-lite"/>
    </source>
</evidence>
<keyword evidence="3" id="KW-1185">Reference proteome</keyword>
<dbReference type="InterPro" id="IPR032675">
    <property type="entry name" value="LRR_dom_sf"/>
</dbReference>
<dbReference type="SMART" id="SM00368">
    <property type="entry name" value="LRR_RI"/>
    <property type="match status" value="3"/>
</dbReference>
<feature type="compositionally biased region" description="Acidic residues" evidence="1">
    <location>
        <begin position="245"/>
        <end position="255"/>
    </location>
</feature>
<dbReference type="GO" id="GO:0006913">
    <property type="term" value="P:nucleocytoplasmic transport"/>
    <property type="evidence" value="ECO:0007669"/>
    <property type="project" value="TreeGrafter"/>
</dbReference>
<dbReference type="GO" id="GO:0005634">
    <property type="term" value="C:nucleus"/>
    <property type="evidence" value="ECO:0007669"/>
    <property type="project" value="TreeGrafter"/>
</dbReference>
<dbReference type="Gene3D" id="3.80.10.10">
    <property type="entry name" value="Ribonuclease Inhibitor"/>
    <property type="match status" value="1"/>
</dbReference>
<evidence type="ECO:0008006" key="4">
    <source>
        <dbReference type="Google" id="ProtNLM"/>
    </source>
</evidence>
<accession>A0A427YKR4</accession>
<dbReference type="GO" id="GO:0005829">
    <property type="term" value="C:cytosol"/>
    <property type="evidence" value="ECO:0007669"/>
    <property type="project" value="TreeGrafter"/>
</dbReference>
<protein>
    <recommendedName>
        <fullName evidence="4">RNI-like protein</fullName>
    </recommendedName>
</protein>
<dbReference type="EMBL" id="RSCD01000007">
    <property type="protein sequence ID" value="RSH91670.1"/>
    <property type="molecule type" value="Genomic_DNA"/>
</dbReference>
<sequence>MAVVLRSNSDLAYLPDHGFVGEDGAIRILLQITRQIRRLDISHNLLGPPGARSLLNGLATLRLRYSSKEYGIWGLSEVNLGCNALDDGAMDALMGYAKKDVCLRKVLVQANDIELKRNLESIINSLNSSRISTLSLTNNPNLSPSSLTRLFAALSSPHLTELHLNTCAIGPGLAPCIAAYLRSARSRRLELLELNGNHLGLLGVGEIVDAVEHGNFTIKHLGLVANESLPPRAHREGGGDIVNGADEDEESESPEPEDRRTVEEKRAEERALSYEVHERLPVLLERNRVLTRRVRRAAVRCLAPARILLNAQPIVIDGLTTARQVIEEVSSNRTHLRPPPFRLLGLPEEVLHLVIRHTSGDATALSDSQWVRLRTEAGNRESLRRATRSLENKLRRAYTIEEKQGAGRELMEEWLMRGKWDRWELDRPATPAEADSPSGPAGGEANSAP</sequence>
<dbReference type="PANTHER" id="PTHR24113:SF15">
    <property type="entry name" value="NACHT DOMAIN-CONTAINING PROTEIN"/>
    <property type="match status" value="1"/>
</dbReference>
<gene>
    <name evidence="2" type="ORF">EHS25_009039</name>
</gene>
<dbReference type="AlphaFoldDB" id="A0A427YKR4"/>
<name>A0A427YKR4_9TREE</name>
<dbReference type="InterPro" id="IPR001611">
    <property type="entry name" value="Leu-rich_rpt"/>
</dbReference>
<comment type="caution">
    <text evidence="2">The sequence shown here is derived from an EMBL/GenBank/DDBJ whole genome shotgun (WGS) entry which is preliminary data.</text>
</comment>
<evidence type="ECO:0000313" key="2">
    <source>
        <dbReference type="EMBL" id="RSH91670.1"/>
    </source>
</evidence>
<dbReference type="GO" id="GO:0031267">
    <property type="term" value="F:small GTPase binding"/>
    <property type="evidence" value="ECO:0007669"/>
    <property type="project" value="TreeGrafter"/>
</dbReference>
<dbReference type="Pfam" id="PF13516">
    <property type="entry name" value="LRR_6"/>
    <property type="match status" value="2"/>
</dbReference>
<reference evidence="2 3" key="1">
    <citation type="submission" date="2018-11" db="EMBL/GenBank/DDBJ databases">
        <title>Genome sequence of Saitozyma podzolica DSM 27192.</title>
        <authorList>
            <person name="Aliyu H."/>
            <person name="Gorte O."/>
            <person name="Ochsenreither K."/>
        </authorList>
    </citation>
    <scope>NUCLEOTIDE SEQUENCE [LARGE SCALE GENOMIC DNA]</scope>
    <source>
        <strain evidence="2 3">DSM 27192</strain>
    </source>
</reference>
<proteinExistence type="predicted"/>